<comment type="caution">
    <text evidence="1">The sequence shown here is derived from an EMBL/GenBank/DDBJ whole genome shotgun (WGS) entry which is preliminary data.</text>
</comment>
<name>X1ATS5_9ZZZZ</name>
<organism evidence="1">
    <name type="scientific">marine sediment metagenome</name>
    <dbReference type="NCBI Taxonomy" id="412755"/>
    <lineage>
        <taxon>unclassified sequences</taxon>
        <taxon>metagenomes</taxon>
        <taxon>ecological metagenomes</taxon>
    </lineage>
</organism>
<proteinExistence type="predicted"/>
<sequence>MNRSGKLVNFPGITNAQPGVDVFGFYEDFIGKDIATHQIPGWVATKTGGDFGVDSAVTLLSEIGGGIKLAVLGTTDNDGINFCMDGGAFTPTAGTSIFFETKLRIDGCDSTPEINFIAGLCAPSQTAMLAANGGLANVRNAIFACSADGFAQLDANSTSAAVADERETSVGVLVDDTFITLGIVFEGAGKLKFLIDGKIVHTTTTAASIPIGTLTPIFG</sequence>
<dbReference type="AlphaFoldDB" id="X1ATS5"/>
<reference evidence="1" key="1">
    <citation type="journal article" date="2014" name="Front. Microbiol.">
        <title>High frequency of phylogenetically diverse reductive dehalogenase-homologous genes in deep subseafloor sedimentary metagenomes.</title>
        <authorList>
            <person name="Kawai M."/>
            <person name="Futagami T."/>
            <person name="Toyoda A."/>
            <person name="Takaki Y."/>
            <person name="Nishi S."/>
            <person name="Hori S."/>
            <person name="Arai W."/>
            <person name="Tsubouchi T."/>
            <person name="Morono Y."/>
            <person name="Uchiyama I."/>
            <person name="Ito T."/>
            <person name="Fujiyama A."/>
            <person name="Inagaki F."/>
            <person name="Takami H."/>
        </authorList>
    </citation>
    <scope>NUCLEOTIDE SEQUENCE</scope>
    <source>
        <strain evidence="1">Expedition CK06-06</strain>
    </source>
</reference>
<feature type="non-terminal residue" evidence="1">
    <location>
        <position position="219"/>
    </location>
</feature>
<evidence type="ECO:0008006" key="2">
    <source>
        <dbReference type="Google" id="ProtNLM"/>
    </source>
</evidence>
<accession>X1ATS5</accession>
<evidence type="ECO:0000313" key="1">
    <source>
        <dbReference type="EMBL" id="GAG75683.1"/>
    </source>
</evidence>
<protein>
    <recommendedName>
        <fullName evidence="2">LamG-like jellyroll fold domain-containing protein</fullName>
    </recommendedName>
</protein>
<dbReference type="EMBL" id="BART01017221">
    <property type="protein sequence ID" value="GAG75683.1"/>
    <property type="molecule type" value="Genomic_DNA"/>
</dbReference>
<gene>
    <name evidence="1" type="ORF">S01H4_32845</name>
</gene>